<keyword evidence="7" id="KW-0418">Kinase</keyword>
<sequence length="700" mass="81368">MQVGHWQKICDLGSGAFGVVSMWKNDENGDQIAIKMCKFSTNQNLTEKQRMRWHSEVEMMKIINHLNVIKHKRIPEDLEGFLLKNNPTGLPILSMEYCRKGNLRHVLLKPQNLSGLEDEDVRFVLGDISSGLQHLHNLKITHRDLKPDNIVLQYCSDRKNETVYKIIDLGYAKELGDSIVSFVGTLHYLAPEIFETQNYNHGVDYWSMGILTFEVITGILPFLDANTPFQRFDKIKMKGPDDIFIYHNYSGNVTNSTEMKKENLISSCLKNYIEIWLRRVLNYDPQMRLQNFPEETKTLDYLTKALQKQIVNVFSLFKLEKYSYEITEGTRIGTLKDWISRDIKVNKTDLILLMTKDSFGASDNDLLLDVLKGTDVFVTGKYFLPDKLTYNYPKLIKEVMKSAVNFNTNFAKPLKSQLIYFITVEKTAALHFQTSFNLYLNYLNHVLGTIKHHKTSTTTQINQLVTKISCYNNIKINAEIDLKSDIEYKNCLKNTQRLLSSFERSFSDFSAFEKQIKQVSNRLKVLSKVTEKIQKIIESYNLEDEYKTALKLLEQSNTRTQQFYINVAKLISSTIRRKESVFRNKELSAFFKVIGNVLTHCFDLIEWIREYNKHNEELLLAFEENKRLHLNLMFKAAQKETKAKGTRRSSMTKSLALELIDLPVTYLIQQNQDLRSSLQEVLSSIDCYSDQDLLKPVNDF</sequence>
<dbReference type="InterPro" id="IPR011009">
    <property type="entry name" value="Kinase-like_dom_sf"/>
</dbReference>
<dbReference type="PROSITE" id="PS00108">
    <property type="entry name" value="PROTEIN_KINASE_ST"/>
    <property type="match status" value="1"/>
</dbReference>
<keyword evidence="3" id="KW-0963">Cytoplasm</keyword>
<evidence type="ECO:0000256" key="6">
    <source>
        <dbReference type="ARBA" id="ARBA00022741"/>
    </source>
</evidence>
<dbReference type="AlphaFoldDB" id="A0A9N9XNE4"/>
<comment type="subcellular location">
    <subcellularLocation>
        <location evidence="1">Cytoplasm</location>
    </subcellularLocation>
</comment>
<evidence type="ECO:0000256" key="7">
    <source>
        <dbReference type="ARBA" id="ARBA00022777"/>
    </source>
</evidence>
<dbReference type="EMBL" id="OU900104">
    <property type="protein sequence ID" value="CAG9855782.1"/>
    <property type="molecule type" value="Genomic_DNA"/>
</dbReference>
<evidence type="ECO:0000256" key="3">
    <source>
        <dbReference type="ARBA" id="ARBA00022490"/>
    </source>
</evidence>
<proteinExistence type="predicted"/>
<keyword evidence="4" id="KW-0723">Serine/threonine-protein kinase</keyword>
<dbReference type="PROSITE" id="PS50011">
    <property type="entry name" value="PROTEIN_KINASE_DOM"/>
    <property type="match status" value="1"/>
</dbReference>
<gene>
    <name evidence="11" type="ORF">PHYEVI_LOCUS2223</name>
</gene>
<comment type="catalytic activity">
    <reaction evidence="9">
        <text>L-seryl-[I-kappa-B protein] + ATP = O-phospho-L-seryl-[I-kappa-B protein] + ADP + H(+)</text>
        <dbReference type="Rhea" id="RHEA:19073"/>
        <dbReference type="Rhea" id="RHEA-COMP:13698"/>
        <dbReference type="Rhea" id="RHEA-COMP:13699"/>
        <dbReference type="ChEBI" id="CHEBI:15378"/>
        <dbReference type="ChEBI" id="CHEBI:29999"/>
        <dbReference type="ChEBI" id="CHEBI:30616"/>
        <dbReference type="ChEBI" id="CHEBI:83421"/>
        <dbReference type="ChEBI" id="CHEBI:456216"/>
        <dbReference type="EC" id="2.7.11.10"/>
    </reaction>
</comment>
<accession>A0A9N9XNE4</accession>
<dbReference type="Pfam" id="PF00069">
    <property type="entry name" value="Pkinase"/>
    <property type="match status" value="1"/>
</dbReference>
<protein>
    <recommendedName>
        <fullName evidence="2">IkappaB kinase</fullName>
        <ecNumber evidence="2">2.7.11.10</ecNumber>
    </recommendedName>
</protein>
<evidence type="ECO:0000256" key="9">
    <source>
        <dbReference type="ARBA" id="ARBA00048789"/>
    </source>
</evidence>
<evidence type="ECO:0000256" key="5">
    <source>
        <dbReference type="ARBA" id="ARBA00022679"/>
    </source>
</evidence>
<dbReference type="Proteomes" id="UP001153712">
    <property type="component" value="Chromosome 11"/>
</dbReference>
<dbReference type="GO" id="GO:0033209">
    <property type="term" value="P:tumor necrosis factor-mediated signaling pathway"/>
    <property type="evidence" value="ECO:0007669"/>
    <property type="project" value="TreeGrafter"/>
</dbReference>
<dbReference type="EC" id="2.7.11.10" evidence="2"/>
<dbReference type="PANTHER" id="PTHR22969:SF17">
    <property type="entry name" value="INHIBITOR OF NUCLEAR FACTOR KAPPA-B KINASE SUBUNIT BETA"/>
    <property type="match status" value="1"/>
</dbReference>
<dbReference type="InterPro" id="IPR051180">
    <property type="entry name" value="IKK"/>
</dbReference>
<keyword evidence="6" id="KW-0547">Nucleotide-binding</keyword>
<dbReference type="InterPro" id="IPR000719">
    <property type="entry name" value="Prot_kinase_dom"/>
</dbReference>
<keyword evidence="5" id="KW-0808">Transferase</keyword>
<dbReference type="SMART" id="SM00220">
    <property type="entry name" value="S_TKc"/>
    <property type="match status" value="1"/>
</dbReference>
<keyword evidence="8" id="KW-0067">ATP-binding</keyword>
<organism evidence="11 12">
    <name type="scientific">Phyllotreta striolata</name>
    <name type="common">Striped flea beetle</name>
    <name type="synonym">Crioceris striolata</name>
    <dbReference type="NCBI Taxonomy" id="444603"/>
    <lineage>
        <taxon>Eukaryota</taxon>
        <taxon>Metazoa</taxon>
        <taxon>Ecdysozoa</taxon>
        <taxon>Arthropoda</taxon>
        <taxon>Hexapoda</taxon>
        <taxon>Insecta</taxon>
        <taxon>Pterygota</taxon>
        <taxon>Neoptera</taxon>
        <taxon>Endopterygota</taxon>
        <taxon>Coleoptera</taxon>
        <taxon>Polyphaga</taxon>
        <taxon>Cucujiformia</taxon>
        <taxon>Chrysomeloidea</taxon>
        <taxon>Chrysomelidae</taxon>
        <taxon>Galerucinae</taxon>
        <taxon>Alticini</taxon>
        <taxon>Phyllotreta</taxon>
    </lineage>
</organism>
<evidence type="ECO:0000256" key="2">
    <source>
        <dbReference type="ARBA" id="ARBA00012442"/>
    </source>
</evidence>
<dbReference type="SUPFAM" id="SSF56112">
    <property type="entry name" value="Protein kinase-like (PK-like)"/>
    <property type="match status" value="1"/>
</dbReference>
<dbReference type="GO" id="GO:0008384">
    <property type="term" value="F:IkappaB kinase activity"/>
    <property type="evidence" value="ECO:0007669"/>
    <property type="project" value="UniProtKB-EC"/>
</dbReference>
<dbReference type="InterPro" id="IPR008271">
    <property type="entry name" value="Ser/Thr_kinase_AS"/>
</dbReference>
<evidence type="ECO:0000259" key="10">
    <source>
        <dbReference type="PROSITE" id="PS50011"/>
    </source>
</evidence>
<evidence type="ECO:0000256" key="1">
    <source>
        <dbReference type="ARBA" id="ARBA00004496"/>
    </source>
</evidence>
<dbReference type="OrthoDB" id="267381at2759"/>
<evidence type="ECO:0000256" key="8">
    <source>
        <dbReference type="ARBA" id="ARBA00022840"/>
    </source>
</evidence>
<evidence type="ECO:0000256" key="4">
    <source>
        <dbReference type="ARBA" id="ARBA00022527"/>
    </source>
</evidence>
<reference evidence="11" key="1">
    <citation type="submission" date="2022-01" db="EMBL/GenBank/DDBJ databases">
        <authorList>
            <person name="King R."/>
        </authorList>
    </citation>
    <scope>NUCLEOTIDE SEQUENCE</scope>
</reference>
<dbReference type="Gene3D" id="1.10.510.10">
    <property type="entry name" value="Transferase(Phosphotransferase) domain 1"/>
    <property type="match status" value="1"/>
</dbReference>
<dbReference type="GO" id="GO:0008385">
    <property type="term" value="C:IkappaB kinase complex"/>
    <property type="evidence" value="ECO:0007669"/>
    <property type="project" value="TreeGrafter"/>
</dbReference>
<dbReference type="GO" id="GO:0005524">
    <property type="term" value="F:ATP binding"/>
    <property type="evidence" value="ECO:0007669"/>
    <property type="project" value="UniProtKB-KW"/>
</dbReference>
<dbReference type="GO" id="GO:0045944">
    <property type="term" value="P:positive regulation of transcription by RNA polymerase II"/>
    <property type="evidence" value="ECO:0007669"/>
    <property type="project" value="TreeGrafter"/>
</dbReference>
<keyword evidence="12" id="KW-1185">Reference proteome</keyword>
<feature type="domain" description="Protein kinase" evidence="10">
    <location>
        <begin position="6"/>
        <end position="302"/>
    </location>
</feature>
<name>A0A9N9XNE4_PHYSR</name>
<evidence type="ECO:0000313" key="11">
    <source>
        <dbReference type="EMBL" id="CAG9855782.1"/>
    </source>
</evidence>
<evidence type="ECO:0000313" key="12">
    <source>
        <dbReference type="Proteomes" id="UP001153712"/>
    </source>
</evidence>
<dbReference type="PANTHER" id="PTHR22969">
    <property type="entry name" value="IKB KINASE"/>
    <property type="match status" value="1"/>
</dbReference>